<evidence type="ECO:0000313" key="3">
    <source>
        <dbReference type="Proteomes" id="UP000807716"/>
    </source>
</evidence>
<comment type="caution">
    <text evidence="2">The sequence shown here is derived from an EMBL/GenBank/DDBJ whole genome shotgun (WGS) entry which is preliminary data.</text>
</comment>
<feature type="compositionally biased region" description="Basic and acidic residues" evidence="1">
    <location>
        <begin position="90"/>
        <end position="99"/>
    </location>
</feature>
<dbReference type="OrthoDB" id="2446861at2759"/>
<feature type="region of interest" description="Disordered" evidence="1">
    <location>
        <begin position="159"/>
        <end position="206"/>
    </location>
</feature>
<dbReference type="Proteomes" id="UP000807716">
    <property type="component" value="Unassembled WGS sequence"/>
</dbReference>
<gene>
    <name evidence="2" type="ORF">DFQ27_003913</name>
</gene>
<protein>
    <submittedName>
        <fullName evidence="2">Uncharacterized protein</fullName>
    </submittedName>
</protein>
<sequence>MDSQAWMTTMHTQRWSLSNFPIGIGLAAAAHVHMRNRIRSMADQQERGHLLRKSIITLDQVLATLEDLRDIDNAINMLDRAIEELEDRHWEARSDDQAKHSASRRRRRRHRQRVARERDQLAHAGSVANSVMTEVENGFRIELSPLPRFPEEGAFWTTESEDEYGSHQDAYRTPGHSQSETSRNRHAASESGAAQRSAPGIATYKL</sequence>
<evidence type="ECO:0000313" key="2">
    <source>
        <dbReference type="EMBL" id="KAG0259735.1"/>
    </source>
</evidence>
<organism evidence="2 3">
    <name type="scientific">Actinomortierella ambigua</name>
    <dbReference type="NCBI Taxonomy" id="1343610"/>
    <lineage>
        <taxon>Eukaryota</taxon>
        <taxon>Fungi</taxon>
        <taxon>Fungi incertae sedis</taxon>
        <taxon>Mucoromycota</taxon>
        <taxon>Mortierellomycotina</taxon>
        <taxon>Mortierellomycetes</taxon>
        <taxon>Mortierellales</taxon>
        <taxon>Mortierellaceae</taxon>
        <taxon>Actinomortierella</taxon>
    </lineage>
</organism>
<keyword evidence="3" id="KW-1185">Reference proteome</keyword>
<dbReference type="AlphaFoldDB" id="A0A9P6Q521"/>
<accession>A0A9P6Q521</accession>
<dbReference type="EMBL" id="JAAAJB010000273">
    <property type="protein sequence ID" value="KAG0259735.1"/>
    <property type="molecule type" value="Genomic_DNA"/>
</dbReference>
<reference evidence="2" key="1">
    <citation type="journal article" date="2020" name="Fungal Divers.">
        <title>Resolving the Mortierellaceae phylogeny through synthesis of multi-gene phylogenetics and phylogenomics.</title>
        <authorList>
            <person name="Vandepol N."/>
            <person name="Liber J."/>
            <person name="Desiro A."/>
            <person name="Na H."/>
            <person name="Kennedy M."/>
            <person name="Barry K."/>
            <person name="Grigoriev I.V."/>
            <person name="Miller A.N."/>
            <person name="O'Donnell K."/>
            <person name="Stajich J.E."/>
            <person name="Bonito G."/>
        </authorList>
    </citation>
    <scope>NUCLEOTIDE SEQUENCE</scope>
    <source>
        <strain evidence="2">BC1065</strain>
    </source>
</reference>
<feature type="region of interest" description="Disordered" evidence="1">
    <location>
        <begin position="90"/>
        <end position="127"/>
    </location>
</feature>
<feature type="compositionally biased region" description="Basic residues" evidence="1">
    <location>
        <begin position="101"/>
        <end position="113"/>
    </location>
</feature>
<evidence type="ECO:0000256" key="1">
    <source>
        <dbReference type="SAM" id="MobiDB-lite"/>
    </source>
</evidence>
<name>A0A9P6Q521_9FUNG</name>
<proteinExistence type="predicted"/>